<name>A0AAD9GZM2_9STRA</name>
<evidence type="ECO:0000313" key="4">
    <source>
        <dbReference type="EMBL" id="KAK1947173.1"/>
    </source>
</evidence>
<keyword evidence="5" id="KW-1185">Reference proteome</keyword>
<dbReference type="AlphaFoldDB" id="A0AAD9GZM2"/>
<reference evidence="4" key="1">
    <citation type="submission" date="2023-08" db="EMBL/GenBank/DDBJ databases">
        <title>Reference Genome Resource for the Citrus Pathogen Phytophthora citrophthora.</title>
        <authorList>
            <person name="Moller H."/>
            <person name="Coetzee B."/>
            <person name="Rose L.J."/>
            <person name="Van Niekerk J.M."/>
        </authorList>
    </citation>
    <scope>NUCLEOTIDE SEQUENCE</scope>
    <source>
        <strain evidence="4">STE-U-9442</strain>
    </source>
</reference>
<evidence type="ECO:0000259" key="3">
    <source>
        <dbReference type="Pfam" id="PF23414"/>
    </source>
</evidence>
<dbReference type="PANTHER" id="PTHR13720">
    <property type="entry name" value="WD-40 REPEAT PROTEIN"/>
    <property type="match status" value="1"/>
</dbReference>
<gene>
    <name evidence="4" type="ORF">P3T76_001183</name>
</gene>
<keyword evidence="1" id="KW-0853">WD repeat</keyword>
<dbReference type="InterPro" id="IPR055442">
    <property type="entry name" value="Beta-prop_EML-like_2nd"/>
</dbReference>
<dbReference type="Proteomes" id="UP001259832">
    <property type="component" value="Unassembled WGS sequence"/>
</dbReference>
<accession>A0AAD9GZM2</accession>
<dbReference type="Pfam" id="PF23414">
    <property type="entry name" value="Beta-prop_EML_2"/>
    <property type="match status" value="1"/>
</dbReference>
<dbReference type="SUPFAM" id="SSF50969">
    <property type="entry name" value="YVTN repeat-like/Quinoprotein amine dehydrogenase"/>
    <property type="match status" value="1"/>
</dbReference>
<dbReference type="PANTHER" id="PTHR13720:SF33">
    <property type="entry name" value="HELP DOMAIN-CONTAINING PROTEIN"/>
    <property type="match status" value="1"/>
</dbReference>
<keyword evidence="2" id="KW-0677">Repeat</keyword>
<dbReference type="Gene3D" id="2.130.10.10">
    <property type="entry name" value="YVTN repeat-like/Quinoprotein amine dehydrogenase"/>
    <property type="match status" value="1"/>
</dbReference>
<feature type="domain" description="EML-like second beta-propeller" evidence="3">
    <location>
        <begin position="73"/>
        <end position="158"/>
    </location>
</feature>
<dbReference type="InterPro" id="IPR011044">
    <property type="entry name" value="Quino_amine_DH_bsu"/>
</dbReference>
<proteinExistence type="predicted"/>
<protein>
    <submittedName>
        <fullName evidence="4">Echinoderm microtubule-associated protein</fullName>
    </submittedName>
</protein>
<dbReference type="InterPro" id="IPR050630">
    <property type="entry name" value="WD_repeat_EMAP"/>
</dbReference>
<evidence type="ECO:0000256" key="1">
    <source>
        <dbReference type="ARBA" id="ARBA00022574"/>
    </source>
</evidence>
<dbReference type="EMBL" id="JASMQC010000002">
    <property type="protein sequence ID" value="KAK1947173.1"/>
    <property type="molecule type" value="Genomic_DNA"/>
</dbReference>
<sequence>MKAEYCTVGDDQTIRVRCSLKKTQLRIQRLECVARACALTDSADIVAVGFGGRNSVAGLSKTAQAKTGGILVKAAIFDKHQSYITHLDFSADGQVLQSNCGAYELLFSNTATGKHITSASSTKDTQWHSWTCVLGWPVQGIWSPCSNGININAVCASSLTSRFYSLFILSN</sequence>
<dbReference type="GO" id="GO:0008017">
    <property type="term" value="F:microtubule binding"/>
    <property type="evidence" value="ECO:0007669"/>
    <property type="project" value="TreeGrafter"/>
</dbReference>
<evidence type="ECO:0000256" key="2">
    <source>
        <dbReference type="ARBA" id="ARBA00022737"/>
    </source>
</evidence>
<organism evidence="4 5">
    <name type="scientific">Phytophthora citrophthora</name>
    <dbReference type="NCBI Taxonomy" id="4793"/>
    <lineage>
        <taxon>Eukaryota</taxon>
        <taxon>Sar</taxon>
        <taxon>Stramenopiles</taxon>
        <taxon>Oomycota</taxon>
        <taxon>Peronosporomycetes</taxon>
        <taxon>Peronosporales</taxon>
        <taxon>Peronosporaceae</taxon>
        <taxon>Phytophthora</taxon>
    </lineage>
</organism>
<comment type="caution">
    <text evidence="4">The sequence shown here is derived from an EMBL/GenBank/DDBJ whole genome shotgun (WGS) entry which is preliminary data.</text>
</comment>
<dbReference type="InterPro" id="IPR015943">
    <property type="entry name" value="WD40/YVTN_repeat-like_dom_sf"/>
</dbReference>
<evidence type="ECO:0000313" key="5">
    <source>
        <dbReference type="Proteomes" id="UP001259832"/>
    </source>
</evidence>